<evidence type="ECO:0000259" key="2">
    <source>
        <dbReference type="PROSITE" id="PS50181"/>
    </source>
</evidence>
<feature type="region of interest" description="Disordered" evidence="1">
    <location>
        <begin position="1"/>
        <end position="23"/>
    </location>
</feature>
<dbReference type="Pfam" id="PF12937">
    <property type="entry name" value="F-box-like"/>
    <property type="match status" value="1"/>
</dbReference>
<comment type="caution">
    <text evidence="3">The sequence shown here is derived from an EMBL/GenBank/DDBJ whole genome shotgun (WGS) entry which is preliminary data.</text>
</comment>
<protein>
    <recommendedName>
        <fullName evidence="2">F-box domain-containing protein</fullName>
    </recommendedName>
</protein>
<dbReference type="EMBL" id="RWGY01000007">
    <property type="protein sequence ID" value="TVU38537.1"/>
    <property type="molecule type" value="Genomic_DNA"/>
</dbReference>
<dbReference type="InterPro" id="IPR055312">
    <property type="entry name" value="FBL15-like"/>
</dbReference>
<keyword evidence="4" id="KW-1185">Reference proteome</keyword>
<name>A0A5J9VSJ7_9POAL</name>
<dbReference type="PANTHER" id="PTHR34709">
    <property type="entry name" value="OS10G0396666 PROTEIN"/>
    <property type="match status" value="1"/>
</dbReference>
<dbReference type="Proteomes" id="UP000324897">
    <property type="component" value="Chromosome 4"/>
</dbReference>
<dbReference type="InterPro" id="IPR001810">
    <property type="entry name" value="F-box_dom"/>
</dbReference>
<evidence type="ECO:0000313" key="3">
    <source>
        <dbReference type="EMBL" id="TVU38537.1"/>
    </source>
</evidence>
<gene>
    <name evidence="3" type="ORF">EJB05_11912</name>
</gene>
<evidence type="ECO:0000256" key="1">
    <source>
        <dbReference type="SAM" id="MobiDB-lite"/>
    </source>
</evidence>
<feature type="domain" description="F-box" evidence="2">
    <location>
        <begin position="19"/>
        <end position="70"/>
    </location>
</feature>
<accession>A0A5J9VSJ7</accession>
<dbReference type="SUPFAM" id="SSF81383">
    <property type="entry name" value="F-box domain"/>
    <property type="match status" value="1"/>
</dbReference>
<organism evidence="3 4">
    <name type="scientific">Eragrostis curvula</name>
    <name type="common">weeping love grass</name>
    <dbReference type="NCBI Taxonomy" id="38414"/>
    <lineage>
        <taxon>Eukaryota</taxon>
        <taxon>Viridiplantae</taxon>
        <taxon>Streptophyta</taxon>
        <taxon>Embryophyta</taxon>
        <taxon>Tracheophyta</taxon>
        <taxon>Spermatophyta</taxon>
        <taxon>Magnoliopsida</taxon>
        <taxon>Liliopsida</taxon>
        <taxon>Poales</taxon>
        <taxon>Poaceae</taxon>
        <taxon>PACMAD clade</taxon>
        <taxon>Chloridoideae</taxon>
        <taxon>Eragrostideae</taxon>
        <taxon>Eragrostidinae</taxon>
        <taxon>Eragrostis</taxon>
    </lineage>
</organism>
<proteinExistence type="predicted"/>
<dbReference type="AlphaFoldDB" id="A0A5J9VSJ7"/>
<reference evidence="3 4" key="1">
    <citation type="journal article" date="2019" name="Sci. Rep.">
        <title>A high-quality genome of Eragrostis curvula grass provides insights into Poaceae evolution and supports new strategies to enhance forage quality.</title>
        <authorList>
            <person name="Carballo J."/>
            <person name="Santos B.A.C.M."/>
            <person name="Zappacosta D."/>
            <person name="Garbus I."/>
            <person name="Selva J.P."/>
            <person name="Gallo C.A."/>
            <person name="Diaz A."/>
            <person name="Albertini E."/>
            <person name="Caccamo M."/>
            <person name="Echenique V."/>
        </authorList>
    </citation>
    <scope>NUCLEOTIDE SEQUENCE [LARGE SCALE GENOMIC DNA]</scope>
    <source>
        <strain evidence="4">cv. Victoria</strain>
        <tissue evidence="3">Leaf</tissue>
    </source>
</reference>
<feature type="non-terminal residue" evidence="3">
    <location>
        <position position="1"/>
    </location>
</feature>
<dbReference type="InterPro" id="IPR036047">
    <property type="entry name" value="F-box-like_dom_sf"/>
</dbReference>
<dbReference type="PANTHER" id="PTHR34709:SF72">
    <property type="entry name" value="OS07G0130000 PROTEIN"/>
    <property type="match status" value="1"/>
</dbReference>
<evidence type="ECO:0000313" key="4">
    <source>
        <dbReference type="Proteomes" id="UP000324897"/>
    </source>
</evidence>
<dbReference type="OrthoDB" id="665577at2759"/>
<sequence>MARGRRRERHRHHPRPPGRDRISDLPDELLLAILARLRSTRDAARTSILSRRWRRVWAHLPALSFLWEGVAIPAQEVDRVDAALHARAAAGFTFNLLEIKADRVFADRVVPWLRFASQHLTGKLCLSLVISRQSLETPEIEFPLCERFTSIRLDLCFRIRLLFKLSPSAGGAFTALATMMITWAHVDGQELDAVLSARCPNLKELTLEYITAVGDLLIRSDSLEKLKIKTDKLLEGRLKATTPKLLTLEASITCDAWIAAPLLSEVDWCVEPYDRSRHFITEAAHHLRQLTIMTHPSNTGDLMQRFDTVDMLNLLINVQMGKEEYNIFLDDINQLSQCDVLKIRLYIRGHAFRPTMLHLLRKCIGVRKLVVDYSGFIQSDNCCMSRGCSCKWPDKMEKIVLNALEEIEVKGHGTADCKVELVRLLCNGNVTSQKKMTITVLEDIRQIGYIRKEIGHCIILPNDKVEVIVKSASVEI</sequence>
<dbReference type="Gramene" id="TVU38537">
    <property type="protein sequence ID" value="TVU38537"/>
    <property type="gene ID" value="EJB05_11912"/>
</dbReference>
<dbReference type="Gene3D" id="1.20.1280.50">
    <property type="match status" value="1"/>
</dbReference>
<dbReference type="PROSITE" id="PS50181">
    <property type="entry name" value="FBOX"/>
    <property type="match status" value="1"/>
</dbReference>
<feature type="compositionally biased region" description="Basic residues" evidence="1">
    <location>
        <begin position="1"/>
        <end position="16"/>
    </location>
</feature>